<feature type="chain" id="PRO_5045730540" evidence="1">
    <location>
        <begin position="22"/>
        <end position="429"/>
    </location>
</feature>
<dbReference type="EMBL" id="JBHRTR010000028">
    <property type="protein sequence ID" value="MFC3228541.1"/>
    <property type="molecule type" value="Genomic_DNA"/>
</dbReference>
<sequence>MMRLPMLAAAALVATPLVITAALSPAPSAAEDGYVTPAPFMTLYRQFPNSQGPDAIGRQLAEAMEKAGALAADGPLVLVTGDGVFAYDGASGELIAGADFREATNSGFFELTGLSHVGPAISYLAKMKELGDPRWRDRLDDLLAALRDVQALNRHGGGAWLDALAQPAWAPFRRQIAAMVDYGTWMAGSYLQAVKAEDGADFTLARVESDFLSAGSDRYPIPFNNVMVGTFALVGLEGAHTVHTALADAEIDWGSAMVVIHMGIGTNFGAGLTTGTNSMVELLRQISGYALPEDRIFITPYADLRDSVGADALAAADLDYYKTTVWYALYSQPVIAGEVFRNITSIYQPPRPALPGDYAVTAPDQIEPFLMRLKFALSNPTELLSSTVSFWMGPALFHAGWDPAATPVPGLTTGFPEGIDGYPTGNPDF</sequence>
<name>A0ABV7L1K8_9PROT</name>
<comment type="caution">
    <text evidence="3">The sequence shown here is derived from an EMBL/GenBank/DDBJ whole genome shotgun (WGS) entry which is preliminary data.</text>
</comment>
<evidence type="ECO:0000256" key="1">
    <source>
        <dbReference type="SAM" id="SignalP"/>
    </source>
</evidence>
<keyword evidence="1" id="KW-0732">Signal</keyword>
<feature type="signal peptide" evidence="1">
    <location>
        <begin position="1"/>
        <end position="21"/>
    </location>
</feature>
<feature type="domain" description="DUF5624" evidence="2">
    <location>
        <begin position="105"/>
        <end position="236"/>
    </location>
</feature>
<dbReference type="InterPro" id="IPR041132">
    <property type="entry name" value="DUF5624"/>
</dbReference>
<keyword evidence="4" id="KW-1185">Reference proteome</keyword>
<protein>
    <submittedName>
        <fullName evidence="3">DUF5624 domain-containing protein</fullName>
    </submittedName>
</protein>
<dbReference type="RefSeq" id="WP_379901751.1">
    <property type="nucleotide sequence ID" value="NZ_JBHRTR010000028.1"/>
</dbReference>
<evidence type="ECO:0000313" key="4">
    <source>
        <dbReference type="Proteomes" id="UP001595528"/>
    </source>
</evidence>
<proteinExistence type="predicted"/>
<evidence type="ECO:0000259" key="2">
    <source>
        <dbReference type="Pfam" id="PF18538"/>
    </source>
</evidence>
<organism evidence="3 4">
    <name type="scientific">Marinibaculum pumilum</name>
    <dbReference type="NCBI Taxonomy" id="1766165"/>
    <lineage>
        <taxon>Bacteria</taxon>
        <taxon>Pseudomonadati</taxon>
        <taxon>Pseudomonadota</taxon>
        <taxon>Alphaproteobacteria</taxon>
        <taxon>Rhodospirillales</taxon>
        <taxon>Rhodospirillaceae</taxon>
        <taxon>Marinibaculum</taxon>
    </lineage>
</organism>
<dbReference type="Pfam" id="PF18538">
    <property type="entry name" value="DUF5624"/>
    <property type="match status" value="1"/>
</dbReference>
<dbReference type="Proteomes" id="UP001595528">
    <property type="component" value="Unassembled WGS sequence"/>
</dbReference>
<gene>
    <name evidence="3" type="ORF">ACFOGJ_14950</name>
</gene>
<reference evidence="4" key="1">
    <citation type="journal article" date="2019" name="Int. J. Syst. Evol. Microbiol.">
        <title>The Global Catalogue of Microorganisms (GCM) 10K type strain sequencing project: providing services to taxonomists for standard genome sequencing and annotation.</title>
        <authorList>
            <consortium name="The Broad Institute Genomics Platform"/>
            <consortium name="The Broad Institute Genome Sequencing Center for Infectious Disease"/>
            <person name="Wu L."/>
            <person name="Ma J."/>
        </authorList>
    </citation>
    <scope>NUCLEOTIDE SEQUENCE [LARGE SCALE GENOMIC DNA]</scope>
    <source>
        <strain evidence="4">KCTC 42964</strain>
    </source>
</reference>
<evidence type="ECO:0000313" key="3">
    <source>
        <dbReference type="EMBL" id="MFC3228541.1"/>
    </source>
</evidence>
<accession>A0ABV7L1K8</accession>